<keyword evidence="2" id="KW-0547">Nucleotide-binding</keyword>
<evidence type="ECO:0000313" key="2">
    <source>
        <dbReference type="EMBL" id="ASJ04498.1"/>
    </source>
</evidence>
<dbReference type="SUPFAM" id="SSF46579">
    <property type="entry name" value="Prefoldin"/>
    <property type="match status" value="1"/>
</dbReference>
<dbReference type="Pfam" id="PF01920">
    <property type="entry name" value="Prefoldin_2"/>
    <property type="match status" value="1"/>
</dbReference>
<feature type="coiled-coil region" evidence="1">
    <location>
        <begin position="61"/>
        <end position="95"/>
    </location>
</feature>
<dbReference type="Gene3D" id="1.10.287.370">
    <property type="match status" value="1"/>
</dbReference>
<dbReference type="GeneID" id="33325831"/>
<dbReference type="GO" id="GO:0016272">
    <property type="term" value="C:prefoldin complex"/>
    <property type="evidence" value="ECO:0007669"/>
    <property type="project" value="InterPro"/>
</dbReference>
<keyword evidence="2" id="KW-0067">ATP-binding</keyword>
<dbReference type="GO" id="GO:0005524">
    <property type="term" value="F:ATP binding"/>
    <property type="evidence" value="ECO:0007669"/>
    <property type="project" value="UniProtKB-KW"/>
</dbReference>
<dbReference type="GO" id="GO:0006457">
    <property type="term" value="P:protein folding"/>
    <property type="evidence" value="ECO:0007669"/>
    <property type="project" value="InterPro"/>
</dbReference>
<protein>
    <submittedName>
        <fullName evidence="2">ATP-binding protein</fullName>
    </submittedName>
</protein>
<evidence type="ECO:0000256" key="1">
    <source>
        <dbReference type="SAM" id="Coils"/>
    </source>
</evidence>
<feature type="coiled-coil region" evidence="1">
    <location>
        <begin position="6"/>
        <end position="33"/>
    </location>
</feature>
<dbReference type="InterPro" id="IPR002777">
    <property type="entry name" value="PFD_beta-like"/>
</dbReference>
<gene>
    <name evidence="2" type="ORF">A3L01_03630</name>
</gene>
<dbReference type="RefSeq" id="WP_088864522.1">
    <property type="nucleotide sequence ID" value="NZ_CP015101.1"/>
</dbReference>
<dbReference type="GO" id="GO:0051082">
    <property type="term" value="F:unfolded protein binding"/>
    <property type="evidence" value="ECO:0007669"/>
    <property type="project" value="InterPro"/>
</dbReference>
<dbReference type="InterPro" id="IPR009053">
    <property type="entry name" value="Prefoldin"/>
</dbReference>
<dbReference type="AlphaFoldDB" id="A0A2Z2MRG5"/>
<name>A0A2Z2MRG5_9EURY</name>
<proteinExistence type="predicted"/>
<accession>A0A2Z2MRG5</accession>
<keyword evidence="3" id="KW-1185">Reference proteome</keyword>
<dbReference type="Proteomes" id="UP000250272">
    <property type="component" value="Chromosome"/>
</dbReference>
<dbReference type="EMBL" id="CP015101">
    <property type="protein sequence ID" value="ASJ04498.1"/>
    <property type="molecule type" value="Genomic_DNA"/>
</dbReference>
<reference evidence="2 3" key="1">
    <citation type="submission" date="2016-04" db="EMBL/GenBank/DDBJ databases">
        <title>Complete genome sequence of Thermococcus barossii type strain SHCK-94.</title>
        <authorList>
            <person name="Oger P.M."/>
        </authorList>
    </citation>
    <scope>NUCLEOTIDE SEQUENCE [LARGE SCALE GENOMIC DNA]</scope>
    <source>
        <strain evidence="2 3">SHCK-94</strain>
    </source>
</reference>
<dbReference type="KEGG" id="tbs:A3L01_03630"/>
<organism evidence="2 3">
    <name type="scientific">Thermococcus barossii</name>
    <dbReference type="NCBI Taxonomy" id="54077"/>
    <lineage>
        <taxon>Archaea</taxon>
        <taxon>Methanobacteriati</taxon>
        <taxon>Methanobacteriota</taxon>
        <taxon>Thermococci</taxon>
        <taxon>Thermococcales</taxon>
        <taxon>Thermococcaceae</taxon>
        <taxon>Thermococcus</taxon>
    </lineage>
</organism>
<keyword evidence="1" id="KW-0175">Coiled coil</keyword>
<sequence>MELVRAYEKELELQRLRELRASLELKLAEVNEAKKYLKSGDRKLYRLLSGLLVEVSGEEAREHLESIEMAYRRELERLKRREGEILEELQELKAHHS</sequence>
<evidence type="ECO:0000313" key="3">
    <source>
        <dbReference type="Proteomes" id="UP000250272"/>
    </source>
</evidence>
<dbReference type="OrthoDB" id="381260at2157"/>